<dbReference type="RefSeq" id="WP_183998468.1">
    <property type="nucleotide sequence ID" value="NZ_JACIEH010000002.1"/>
</dbReference>
<feature type="binding site" evidence="11">
    <location>
        <begin position="104"/>
        <end position="105"/>
    </location>
    <ligand>
        <name>beta-D-galactose</name>
        <dbReference type="ChEBI" id="CHEBI:27667"/>
    </ligand>
</feature>
<dbReference type="EC" id="5.1.3.3" evidence="4 8"/>
<evidence type="ECO:0000313" key="14">
    <source>
        <dbReference type="Proteomes" id="UP000557392"/>
    </source>
</evidence>
<dbReference type="InterPro" id="IPR011013">
    <property type="entry name" value="Gal_mutarotase_sf_dom"/>
</dbReference>
<keyword evidence="6 8" id="KW-0413">Isomerase</keyword>
<keyword evidence="7 8" id="KW-0119">Carbohydrate metabolism</keyword>
<dbReference type="CDD" id="cd09019">
    <property type="entry name" value="galactose_mutarotase_like"/>
    <property type="match status" value="1"/>
</dbReference>
<dbReference type="NCBIfam" id="NF008277">
    <property type="entry name" value="PRK11055.1"/>
    <property type="match status" value="1"/>
</dbReference>
<dbReference type="InterPro" id="IPR047215">
    <property type="entry name" value="Galactose_mutarotase-like"/>
</dbReference>
<name>A0A7W6NX15_9SPHN</name>
<evidence type="ECO:0000313" key="13">
    <source>
        <dbReference type="EMBL" id="MBB4099172.1"/>
    </source>
</evidence>
<dbReference type="AlphaFoldDB" id="A0A7W6NX15"/>
<dbReference type="InterPro" id="IPR014718">
    <property type="entry name" value="GH-type_carb-bd"/>
</dbReference>
<evidence type="ECO:0000256" key="2">
    <source>
        <dbReference type="ARBA" id="ARBA00005028"/>
    </source>
</evidence>
<dbReference type="GO" id="GO:0006006">
    <property type="term" value="P:glucose metabolic process"/>
    <property type="evidence" value="ECO:0007669"/>
    <property type="project" value="TreeGrafter"/>
</dbReference>
<keyword evidence="12" id="KW-0732">Signal</keyword>
<dbReference type="Proteomes" id="UP000557392">
    <property type="component" value="Unassembled WGS sequence"/>
</dbReference>
<feature type="active site" description="Proton acceptor" evidence="9">
    <location>
        <position position="344"/>
    </location>
</feature>
<dbReference type="Gene3D" id="2.70.98.10">
    <property type="match status" value="1"/>
</dbReference>
<feature type="binding site" evidence="10">
    <location>
        <position position="278"/>
    </location>
    <ligand>
        <name>beta-D-galactose</name>
        <dbReference type="ChEBI" id="CHEBI:27667"/>
    </ligand>
</feature>
<comment type="catalytic activity">
    <reaction evidence="1 8">
        <text>alpha-D-glucose = beta-D-glucose</text>
        <dbReference type="Rhea" id="RHEA:10264"/>
        <dbReference type="ChEBI" id="CHEBI:15903"/>
        <dbReference type="ChEBI" id="CHEBI:17925"/>
        <dbReference type="EC" id="5.1.3.3"/>
    </reaction>
</comment>
<evidence type="ECO:0000256" key="9">
    <source>
        <dbReference type="PIRSR" id="PIRSR005096-1"/>
    </source>
</evidence>
<evidence type="ECO:0000256" key="10">
    <source>
        <dbReference type="PIRSR" id="PIRSR005096-2"/>
    </source>
</evidence>
<dbReference type="InterPro" id="IPR018052">
    <property type="entry name" value="Ald1_epimerase_CS"/>
</dbReference>
<comment type="caution">
    <text evidence="13">The sequence shown here is derived from an EMBL/GenBank/DDBJ whole genome shotgun (WGS) entry which is preliminary data.</text>
</comment>
<evidence type="ECO:0000256" key="5">
    <source>
        <dbReference type="ARBA" id="ARBA00014165"/>
    </source>
</evidence>
<evidence type="ECO:0000256" key="6">
    <source>
        <dbReference type="ARBA" id="ARBA00023235"/>
    </source>
</evidence>
<organism evidence="13 14">
    <name type="scientific">Sphingomonas kyeonggiensis</name>
    <dbReference type="NCBI Taxonomy" id="1268553"/>
    <lineage>
        <taxon>Bacteria</taxon>
        <taxon>Pseudomonadati</taxon>
        <taxon>Pseudomonadota</taxon>
        <taxon>Alphaproteobacteria</taxon>
        <taxon>Sphingomonadales</taxon>
        <taxon>Sphingomonadaceae</taxon>
        <taxon>Sphingomonas</taxon>
    </lineage>
</organism>
<evidence type="ECO:0000256" key="12">
    <source>
        <dbReference type="SAM" id="SignalP"/>
    </source>
</evidence>
<gene>
    <name evidence="13" type="ORF">GGR46_002736</name>
</gene>
<protein>
    <recommendedName>
        <fullName evidence="5 8">Aldose 1-epimerase</fullName>
        <ecNumber evidence="4 8">5.1.3.3</ecNumber>
    </recommendedName>
</protein>
<evidence type="ECO:0000256" key="3">
    <source>
        <dbReference type="ARBA" id="ARBA00006206"/>
    </source>
</evidence>
<feature type="signal peptide" evidence="12">
    <location>
        <begin position="1"/>
        <end position="24"/>
    </location>
</feature>
<evidence type="ECO:0000256" key="4">
    <source>
        <dbReference type="ARBA" id="ARBA00013185"/>
    </source>
</evidence>
<keyword evidence="14" id="KW-1185">Reference proteome</keyword>
<dbReference type="PIRSF" id="PIRSF005096">
    <property type="entry name" value="GALM"/>
    <property type="match status" value="1"/>
</dbReference>
<comment type="similarity">
    <text evidence="3 8">Belongs to the aldose epimerase family.</text>
</comment>
<dbReference type="InterPro" id="IPR008183">
    <property type="entry name" value="Aldose_1/G6P_1-epimerase"/>
</dbReference>
<evidence type="ECO:0000256" key="1">
    <source>
        <dbReference type="ARBA" id="ARBA00001614"/>
    </source>
</evidence>
<dbReference type="GO" id="GO:0004034">
    <property type="term" value="F:aldose 1-epimerase activity"/>
    <property type="evidence" value="ECO:0007669"/>
    <property type="project" value="UniProtKB-EC"/>
</dbReference>
<dbReference type="PANTHER" id="PTHR10091:SF0">
    <property type="entry name" value="GALACTOSE MUTAROTASE"/>
    <property type="match status" value="1"/>
</dbReference>
<dbReference type="PROSITE" id="PS00545">
    <property type="entry name" value="ALDOSE_1_EPIMERASE"/>
    <property type="match status" value="1"/>
</dbReference>
<dbReference type="UniPathway" id="UPA00242"/>
<dbReference type="InterPro" id="IPR015443">
    <property type="entry name" value="Aldose_1-epimerase"/>
</dbReference>
<accession>A0A7W6NX15</accession>
<dbReference type="GO" id="GO:0033499">
    <property type="term" value="P:galactose catabolic process via UDP-galactose, Leloir pathway"/>
    <property type="evidence" value="ECO:0007669"/>
    <property type="project" value="TreeGrafter"/>
</dbReference>
<evidence type="ECO:0000256" key="11">
    <source>
        <dbReference type="PIRSR" id="PIRSR005096-3"/>
    </source>
</evidence>
<reference evidence="13 14" key="1">
    <citation type="submission" date="2020-08" db="EMBL/GenBank/DDBJ databases">
        <title>Genomic Encyclopedia of Type Strains, Phase IV (KMG-IV): sequencing the most valuable type-strain genomes for metagenomic binning, comparative biology and taxonomic classification.</title>
        <authorList>
            <person name="Goeker M."/>
        </authorList>
    </citation>
    <scope>NUCLEOTIDE SEQUENCE [LARGE SCALE GENOMIC DNA]</scope>
    <source>
        <strain evidence="13 14">DSM 101806</strain>
    </source>
</reference>
<dbReference type="PANTHER" id="PTHR10091">
    <property type="entry name" value="ALDOSE-1-EPIMERASE"/>
    <property type="match status" value="1"/>
</dbReference>
<dbReference type="GO" id="GO:0005737">
    <property type="term" value="C:cytoplasm"/>
    <property type="evidence" value="ECO:0007669"/>
    <property type="project" value="TreeGrafter"/>
</dbReference>
<sequence length="384" mass="41297">MTLRKNALLVGAALAGALASNAEAATAKRGSFGKLPDGRSVEAVTLSNAKGVSAKIIAWGATIQSVIMPDRNGKKADVALGYDSIDQYLAKPQYFGPIVGRFGNRLAAGRFTLDGQTYQTPVNNGKNSLHGGTTGFDKVLWDVVAVKNGPTASVTLRYVSPDGDQGYPGTMTVDATYSLDEQNNLTIEYSATTDKLTIANLTNHAYWNLSGEGSSNGAMGHVVTIPAQTYLPTDDGAIPTGEFKSVAGTVFDFRKPTAVGLRVRDASDQQIVWGRGYDHNWVIGREVTKTQHLMAKVYDPASGRGFELWSNQPGLQFYSGNFLDGTSHGKSKKVYREGDAIVMEPQIFPDSPNQKGFPDARLAPGQTYRNVMTYRLTTGQAAKR</sequence>
<comment type="pathway">
    <text evidence="2 8">Carbohydrate metabolism; hexose metabolism.</text>
</comment>
<proteinExistence type="inferred from homology"/>
<feature type="active site" description="Proton donor" evidence="9">
    <location>
        <position position="204"/>
    </location>
</feature>
<dbReference type="GO" id="GO:0030246">
    <property type="term" value="F:carbohydrate binding"/>
    <property type="evidence" value="ECO:0007669"/>
    <property type="project" value="InterPro"/>
</dbReference>
<dbReference type="Pfam" id="PF01263">
    <property type="entry name" value="Aldose_epim"/>
    <property type="match status" value="1"/>
</dbReference>
<dbReference type="SUPFAM" id="SSF74650">
    <property type="entry name" value="Galactose mutarotase-like"/>
    <property type="match status" value="1"/>
</dbReference>
<evidence type="ECO:0000256" key="8">
    <source>
        <dbReference type="PIRNR" id="PIRNR005096"/>
    </source>
</evidence>
<evidence type="ECO:0000256" key="7">
    <source>
        <dbReference type="ARBA" id="ARBA00023277"/>
    </source>
</evidence>
<dbReference type="EMBL" id="JACIEH010000002">
    <property type="protein sequence ID" value="MBB4099172.1"/>
    <property type="molecule type" value="Genomic_DNA"/>
</dbReference>
<feature type="chain" id="PRO_5031164390" description="Aldose 1-epimerase" evidence="12">
    <location>
        <begin position="25"/>
        <end position="384"/>
    </location>
</feature>
<feature type="binding site" evidence="11">
    <location>
        <begin position="204"/>
        <end position="206"/>
    </location>
    <ligand>
        <name>beta-D-galactose</name>
        <dbReference type="ChEBI" id="CHEBI:27667"/>
    </ligand>
</feature>